<dbReference type="AlphaFoldDB" id="A0A9E8HNM9"/>
<dbReference type="EMBL" id="CP101527">
    <property type="protein sequence ID" value="UZW76587.1"/>
    <property type="molecule type" value="Genomic_DNA"/>
</dbReference>
<reference evidence="1" key="1">
    <citation type="submission" date="2022-07" db="EMBL/GenBank/DDBJ databases">
        <title>Alkalimarinus sp. nov., isolated from gut of a Alitta virens.</title>
        <authorList>
            <person name="Yang A.I."/>
            <person name="Shin N.-R."/>
        </authorList>
    </citation>
    <scope>NUCLEOTIDE SEQUENCE</scope>
    <source>
        <strain evidence="1">FA028</strain>
    </source>
</reference>
<dbReference type="RefSeq" id="WP_251812789.1">
    <property type="nucleotide sequence ID" value="NZ_CP101527.1"/>
</dbReference>
<evidence type="ECO:0000313" key="1">
    <source>
        <dbReference type="EMBL" id="UZW76587.1"/>
    </source>
</evidence>
<dbReference type="Proteomes" id="UP001164472">
    <property type="component" value="Chromosome"/>
</dbReference>
<name>A0A9E8HNM9_9ALTE</name>
<evidence type="ECO:0000313" key="2">
    <source>
        <dbReference type="Proteomes" id="UP001164472"/>
    </source>
</evidence>
<sequence>MSLESYQELQQASELMVGLPTLISASLTLTATSSTFAEMVVQVNDLNPSAGWQMYRDETTASTSAPNREDLIEAQYSNGTHSLHVKQQNGVFIVTTFTVDNTPNSDQVFKAQVMQLSNKVKPISEAVYHLWYQRQSDENSPQRGLWQPLAQQFIGFNKEVC</sequence>
<organism evidence="1 2">
    <name type="scientific">Alkalimarinus sediminis</name>
    <dbReference type="NCBI Taxonomy" id="1632866"/>
    <lineage>
        <taxon>Bacteria</taxon>
        <taxon>Pseudomonadati</taxon>
        <taxon>Pseudomonadota</taxon>
        <taxon>Gammaproteobacteria</taxon>
        <taxon>Alteromonadales</taxon>
        <taxon>Alteromonadaceae</taxon>
        <taxon>Alkalimarinus</taxon>
    </lineage>
</organism>
<gene>
    <name evidence="1" type="ORF">NNL22_08400</name>
</gene>
<dbReference type="KEGG" id="asem:NNL22_08400"/>
<protein>
    <submittedName>
        <fullName evidence="1">Uncharacterized protein</fullName>
    </submittedName>
</protein>
<keyword evidence="2" id="KW-1185">Reference proteome</keyword>
<proteinExistence type="predicted"/>
<accession>A0A9E8HNM9</accession>